<dbReference type="Gene3D" id="2.60.40.1090">
    <property type="entry name" value="Fimbrial-type adhesion domain"/>
    <property type="match status" value="1"/>
</dbReference>
<sequence length="177" mass="18111">MNYRTLLRIVAGGLYMLISGTACSSGNGVEIDVSGTVVASGCDVSSTSQSVPVGDFSSATFKSVNDTSAEKELPITLTNCSSDISGAAVTFSGTADADNADLLALSDTSGTGGMASGVGIEILDPNKKPVALNSLSDEIPLTAGDNALTFYLRYKATQIPVSPGNASSIMYFDLVYQ</sequence>
<evidence type="ECO:0000313" key="4">
    <source>
        <dbReference type="Proteomes" id="UP000291424"/>
    </source>
</evidence>
<protein>
    <submittedName>
        <fullName evidence="3">Fimbrial protein</fullName>
    </submittedName>
</protein>
<feature type="signal peptide" evidence="1">
    <location>
        <begin position="1"/>
        <end position="24"/>
    </location>
</feature>
<dbReference type="Pfam" id="PF00419">
    <property type="entry name" value="Fimbrial"/>
    <property type="match status" value="1"/>
</dbReference>
<dbReference type="GO" id="GO:0043709">
    <property type="term" value="P:cell adhesion involved in single-species biofilm formation"/>
    <property type="evidence" value="ECO:0007669"/>
    <property type="project" value="TreeGrafter"/>
</dbReference>
<dbReference type="PANTHER" id="PTHR33420:SF5">
    <property type="entry name" value="FIMBRIAL SUBUNIT"/>
    <property type="match status" value="1"/>
</dbReference>
<dbReference type="PANTHER" id="PTHR33420">
    <property type="entry name" value="FIMBRIAL SUBUNIT ELFA-RELATED"/>
    <property type="match status" value="1"/>
</dbReference>
<dbReference type="RefSeq" id="WP_131635479.1">
    <property type="nucleotide sequence ID" value="NZ_SJOO01000012.1"/>
</dbReference>
<evidence type="ECO:0000259" key="2">
    <source>
        <dbReference type="Pfam" id="PF00419"/>
    </source>
</evidence>
<reference evidence="3 4" key="1">
    <citation type="submission" date="2019-02" db="EMBL/GenBank/DDBJ databases">
        <title>The draft genome of Enterobacter spp. strains.</title>
        <authorList>
            <person name="Wang C."/>
            <person name="Feng Y."/>
            <person name="Zong Z."/>
        </authorList>
    </citation>
    <scope>NUCLEOTIDE SEQUENCE [LARGE SCALE GENOMIC DNA]</scope>
    <source>
        <strain evidence="3 4">WCHEW120002</strain>
    </source>
</reference>
<dbReference type="OrthoDB" id="6572692at2"/>
<dbReference type="Proteomes" id="UP000291424">
    <property type="component" value="Unassembled WGS sequence"/>
</dbReference>
<proteinExistence type="predicted"/>
<dbReference type="SUPFAM" id="SSF49401">
    <property type="entry name" value="Bacterial adhesins"/>
    <property type="match status" value="1"/>
</dbReference>
<dbReference type="EMBL" id="SJOO01000012">
    <property type="protein sequence ID" value="TCB89954.1"/>
    <property type="molecule type" value="Genomic_DNA"/>
</dbReference>
<dbReference type="AlphaFoldDB" id="A0A4R0G0E9"/>
<dbReference type="PROSITE" id="PS51257">
    <property type="entry name" value="PROKAR_LIPOPROTEIN"/>
    <property type="match status" value="1"/>
</dbReference>
<name>A0A4R0G0E9_9ENTR</name>
<keyword evidence="1" id="KW-0732">Signal</keyword>
<comment type="caution">
    <text evidence="3">The sequence shown here is derived from an EMBL/GenBank/DDBJ whole genome shotgun (WGS) entry which is preliminary data.</text>
</comment>
<dbReference type="InterPro" id="IPR036937">
    <property type="entry name" value="Adhesion_dom_fimbrial_sf"/>
</dbReference>
<feature type="domain" description="Fimbrial-type adhesion" evidence="2">
    <location>
        <begin position="32"/>
        <end position="177"/>
    </location>
</feature>
<gene>
    <name evidence="3" type="ORF">E0L20_20035</name>
</gene>
<evidence type="ECO:0000313" key="3">
    <source>
        <dbReference type="EMBL" id="TCB89954.1"/>
    </source>
</evidence>
<dbReference type="InterPro" id="IPR050263">
    <property type="entry name" value="Bact_Fimbrial_Adh_Pro"/>
</dbReference>
<dbReference type="InterPro" id="IPR008966">
    <property type="entry name" value="Adhesion_dom_sf"/>
</dbReference>
<evidence type="ECO:0000256" key="1">
    <source>
        <dbReference type="SAM" id="SignalP"/>
    </source>
</evidence>
<feature type="chain" id="PRO_5021009778" evidence="1">
    <location>
        <begin position="25"/>
        <end position="177"/>
    </location>
</feature>
<dbReference type="GO" id="GO:0009289">
    <property type="term" value="C:pilus"/>
    <property type="evidence" value="ECO:0007669"/>
    <property type="project" value="InterPro"/>
</dbReference>
<dbReference type="InterPro" id="IPR000259">
    <property type="entry name" value="Adhesion_dom_fimbrial"/>
</dbReference>
<organism evidence="3 4">
    <name type="scientific">Enterobacter wuhouensis</name>
    <dbReference type="NCBI Taxonomy" id="2529381"/>
    <lineage>
        <taxon>Bacteria</taxon>
        <taxon>Pseudomonadati</taxon>
        <taxon>Pseudomonadota</taxon>
        <taxon>Gammaproteobacteria</taxon>
        <taxon>Enterobacterales</taxon>
        <taxon>Enterobacteriaceae</taxon>
        <taxon>Enterobacter</taxon>
    </lineage>
</organism>
<accession>A0A4R0G0E9</accession>